<dbReference type="PANTHER" id="PTHR37820:SF1">
    <property type="entry name" value="CELL DIVISION PROTEIN FTSQ"/>
    <property type="match status" value="1"/>
</dbReference>
<dbReference type="OrthoDB" id="1819027at2"/>
<feature type="region of interest" description="Disordered" evidence="7">
    <location>
        <begin position="1"/>
        <end position="39"/>
    </location>
</feature>
<keyword evidence="10" id="KW-1185">Reference proteome</keyword>
<keyword evidence="4 6" id="KW-1133">Transmembrane helix</keyword>
<dbReference type="HAMAP" id="MF_00912">
    <property type="entry name" value="DivIB"/>
    <property type="match status" value="1"/>
</dbReference>
<evidence type="ECO:0000313" key="9">
    <source>
        <dbReference type="EMBL" id="ANK63142.1"/>
    </source>
</evidence>
<evidence type="ECO:0000259" key="8">
    <source>
        <dbReference type="Pfam" id="PF03799"/>
    </source>
</evidence>
<dbReference type="KEGG" id="lbt:AYR52_05410"/>
<feature type="compositionally biased region" description="Basic residues" evidence="7">
    <location>
        <begin position="1"/>
        <end position="12"/>
    </location>
</feature>
<comment type="function">
    <text evidence="6">Cell division protein that may be involved in stabilizing or promoting the assembly of the division complex.</text>
</comment>
<evidence type="ECO:0000256" key="3">
    <source>
        <dbReference type="ARBA" id="ARBA00022692"/>
    </source>
</evidence>
<keyword evidence="1 6" id="KW-1003">Cell membrane</keyword>
<evidence type="ECO:0000256" key="5">
    <source>
        <dbReference type="ARBA" id="ARBA00023306"/>
    </source>
</evidence>
<dbReference type="STRING" id="375175.AYR53_10435"/>
<organism evidence="9 10">
    <name type="scientific">Loigolactobacillus backii</name>
    <dbReference type="NCBI Taxonomy" id="375175"/>
    <lineage>
        <taxon>Bacteria</taxon>
        <taxon>Bacillati</taxon>
        <taxon>Bacillota</taxon>
        <taxon>Bacilli</taxon>
        <taxon>Lactobacillales</taxon>
        <taxon>Lactobacillaceae</taxon>
        <taxon>Loigolactobacillus</taxon>
    </lineage>
</organism>
<dbReference type="InterPro" id="IPR026580">
    <property type="entry name" value="DivIB"/>
</dbReference>
<gene>
    <name evidence="6" type="primary">divIB</name>
    <name evidence="9" type="ORF">AYR53_10435</name>
</gene>
<dbReference type="Pfam" id="PF03799">
    <property type="entry name" value="FtsQ_DivIB_C"/>
    <property type="match status" value="1"/>
</dbReference>
<dbReference type="GeneID" id="42982675"/>
<evidence type="ECO:0000313" key="10">
    <source>
        <dbReference type="Proteomes" id="UP000078582"/>
    </source>
</evidence>
<evidence type="ECO:0000256" key="6">
    <source>
        <dbReference type="HAMAP-Rule" id="MF_00912"/>
    </source>
</evidence>
<feature type="transmembrane region" description="Helical" evidence="6">
    <location>
        <begin position="57"/>
        <end position="79"/>
    </location>
</feature>
<name>A0A192H4K2_9LACO</name>
<dbReference type="RefSeq" id="WP_068224849.1">
    <property type="nucleotide sequence ID" value="NZ_CP014623.1"/>
</dbReference>
<accession>A0A192H4K2</accession>
<evidence type="ECO:0000256" key="1">
    <source>
        <dbReference type="ARBA" id="ARBA00022475"/>
    </source>
</evidence>
<dbReference type="GO" id="GO:0005886">
    <property type="term" value="C:plasma membrane"/>
    <property type="evidence" value="ECO:0007669"/>
    <property type="project" value="UniProtKB-SubCell"/>
</dbReference>
<evidence type="ECO:0000256" key="4">
    <source>
        <dbReference type="ARBA" id="ARBA00022989"/>
    </source>
</evidence>
<sequence length="284" mass="32150">MRKKWLKKNKQKKTPDDPASALTPWETYQKKQKQQSKKTNTIESKLPRLKELRHHHLVNRLVALLVTFIIIILIAAYFASPISKVGNLQVANSGKTTLSTQSVIDASGIKSSDLVINTLLHQTKISQRAKQAEPKIKQFSLSIAGLHSVTLHVTEYKTVGILLKNNRYYPILANGRVASSGSGHQIAGNYSVYSNFQHKQTLQKMVQQYNRLPSDVQNGISEIHFAPTKLNPKRIHLYMNDGNQVYATLESFSKKMRYYPSIAKQMKKKGVVNLEVGAYSYPFK</sequence>
<reference evidence="9 10" key="1">
    <citation type="submission" date="2016-03" db="EMBL/GenBank/DDBJ databases">
        <title>Pediococcus and Lactobacillus from brewery environment - whole genome sequencing and assembly.</title>
        <authorList>
            <person name="Behr J."/>
            <person name="Geissler A.J."/>
            <person name="Vogel R.F."/>
        </authorList>
    </citation>
    <scope>NUCLEOTIDE SEQUENCE [LARGE SCALE GENOMIC DNA]</scope>
    <source>
        <strain evidence="9 10">TMW 1.1989</strain>
    </source>
</reference>
<feature type="domain" description="Cell division protein FtsQ/DivIB C-terminal" evidence="8">
    <location>
        <begin position="164"/>
        <end position="271"/>
    </location>
</feature>
<comment type="subcellular location">
    <subcellularLocation>
        <location evidence="6">Cell membrane</location>
        <topology evidence="6">Single-pass type II membrane protein</topology>
    </subcellularLocation>
    <text evidence="6">Localizes to the division septum.</text>
</comment>
<dbReference type="Gene3D" id="3.40.50.10960">
    <property type="match status" value="1"/>
</dbReference>
<keyword evidence="3 6" id="KW-0812">Transmembrane</keyword>
<dbReference type="GO" id="GO:0032153">
    <property type="term" value="C:cell division site"/>
    <property type="evidence" value="ECO:0007669"/>
    <property type="project" value="UniProtKB-UniRule"/>
</dbReference>
<keyword evidence="2 6" id="KW-0132">Cell division</keyword>
<protein>
    <recommendedName>
        <fullName evidence="6">Cell division protein DivIB</fullName>
    </recommendedName>
</protein>
<evidence type="ECO:0000256" key="2">
    <source>
        <dbReference type="ARBA" id="ARBA00022618"/>
    </source>
</evidence>
<keyword evidence="5 6" id="KW-0131">Cell cycle</keyword>
<dbReference type="EMBL" id="CP014873">
    <property type="protein sequence ID" value="ANK63142.1"/>
    <property type="molecule type" value="Genomic_DNA"/>
</dbReference>
<dbReference type="GO" id="GO:0043093">
    <property type="term" value="P:FtsZ-dependent cytokinesis"/>
    <property type="evidence" value="ECO:0007669"/>
    <property type="project" value="UniProtKB-UniRule"/>
</dbReference>
<dbReference type="InterPro" id="IPR005548">
    <property type="entry name" value="Cell_div_FtsQ/DivIB_C"/>
</dbReference>
<proteinExistence type="inferred from homology"/>
<dbReference type="InterPro" id="IPR050487">
    <property type="entry name" value="FtsQ_DivIB"/>
</dbReference>
<comment type="similarity">
    <text evidence="6">Belongs to the FtsQ/DivIB family. DivIB subfamily.</text>
</comment>
<keyword evidence="6" id="KW-0472">Membrane</keyword>
<dbReference type="PANTHER" id="PTHR37820">
    <property type="entry name" value="CELL DIVISION PROTEIN DIVIB"/>
    <property type="match status" value="1"/>
</dbReference>
<evidence type="ECO:0000256" key="7">
    <source>
        <dbReference type="SAM" id="MobiDB-lite"/>
    </source>
</evidence>
<dbReference type="Proteomes" id="UP000078582">
    <property type="component" value="Chromosome"/>
</dbReference>
<dbReference type="AlphaFoldDB" id="A0A192H4K2"/>